<evidence type="ECO:0000313" key="2">
    <source>
        <dbReference type="EMBL" id="KAB2690258.1"/>
    </source>
</evidence>
<gene>
    <name evidence="2" type="ORF">F9L08_01985</name>
</gene>
<sequence length="90" mass="9920">MDKASKIFALIENGCSSSLTPLLPYSLTPLLPYSLTPLLPYSLTPLLPYSLTPLLPYSLTHTVHHAAKPRSCSRPGLPRRRSGQAARRYS</sequence>
<feature type="region of interest" description="Disordered" evidence="1">
    <location>
        <begin position="68"/>
        <end position="90"/>
    </location>
</feature>
<protein>
    <submittedName>
        <fullName evidence="2">Uncharacterized protein</fullName>
    </submittedName>
</protein>
<proteinExistence type="predicted"/>
<name>A0A6L3YXG0_9HYPH</name>
<dbReference type="Proteomes" id="UP000481643">
    <property type="component" value="Unassembled WGS sequence"/>
</dbReference>
<dbReference type="AlphaFoldDB" id="A0A6L3YXG0"/>
<comment type="caution">
    <text evidence="2">The sequence shown here is derived from an EMBL/GenBank/DDBJ whole genome shotgun (WGS) entry which is preliminary data.</text>
</comment>
<reference evidence="2 3" key="1">
    <citation type="submission" date="2019-09" db="EMBL/GenBank/DDBJ databases">
        <title>Taxonomic organization of the family Brucellaceae based on a phylogenomic approach.</title>
        <authorList>
            <person name="Leclercq S."/>
            <person name="Cloeckaert A."/>
            <person name="Zygmunt M.S."/>
        </authorList>
    </citation>
    <scope>NUCLEOTIDE SEQUENCE [LARGE SCALE GENOMIC DNA]</scope>
    <source>
        <strain evidence="2 3">WS1830</strain>
    </source>
</reference>
<accession>A0A6L3YXG0</accession>
<organism evidence="2 3">
    <name type="scientific">Brucella tritici</name>
    <dbReference type="NCBI Taxonomy" id="94626"/>
    <lineage>
        <taxon>Bacteria</taxon>
        <taxon>Pseudomonadati</taxon>
        <taxon>Pseudomonadota</taxon>
        <taxon>Alphaproteobacteria</taxon>
        <taxon>Hyphomicrobiales</taxon>
        <taxon>Brucellaceae</taxon>
        <taxon>Brucella/Ochrobactrum group</taxon>
        <taxon>Brucella</taxon>
    </lineage>
</organism>
<dbReference type="EMBL" id="WBVX01000001">
    <property type="protein sequence ID" value="KAB2690258.1"/>
    <property type="molecule type" value="Genomic_DNA"/>
</dbReference>
<evidence type="ECO:0000313" key="3">
    <source>
        <dbReference type="Proteomes" id="UP000481643"/>
    </source>
</evidence>
<evidence type="ECO:0000256" key="1">
    <source>
        <dbReference type="SAM" id="MobiDB-lite"/>
    </source>
</evidence>